<evidence type="ECO:0000313" key="1">
    <source>
        <dbReference type="EMBL" id="TSE30735.1"/>
    </source>
</evidence>
<organism evidence="1 2">
    <name type="scientific">Tepidimonas thermarum</name>
    <dbReference type="NCBI Taxonomy" id="335431"/>
    <lineage>
        <taxon>Bacteria</taxon>
        <taxon>Pseudomonadati</taxon>
        <taxon>Pseudomonadota</taxon>
        <taxon>Betaproteobacteria</taxon>
        <taxon>Burkholderiales</taxon>
        <taxon>Tepidimonas</taxon>
    </lineage>
</organism>
<evidence type="ECO:0000313" key="2">
    <source>
        <dbReference type="Proteomes" id="UP000318542"/>
    </source>
</evidence>
<name>A0A554X4J2_9BURK</name>
<dbReference type="EMBL" id="VJOL01000010">
    <property type="protein sequence ID" value="TSE30735.1"/>
    <property type="molecule type" value="Genomic_DNA"/>
</dbReference>
<gene>
    <name evidence="1" type="ORF">Tther_00812</name>
</gene>
<proteinExistence type="predicted"/>
<dbReference type="AlphaFoldDB" id="A0A554X4J2"/>
<dbReference type="Proteomes" id="UP000318542">
    <property type="component" value="Unassembled WGS sequence"/>
</dbReference>
<reference evidence="1 2" key="1">
    <citation type="submission" date="2019-07" db="EMBL/GenBank/DDBJ databases">
        <title>Tepidimonas thermarum AA-1 draft genome.</title>
        <authorList>
            <person name="Da Costa M.S."/>
            <person name="Froufe H.J.C."/>
            <person name="Egas C."/>
            <person name="Albuquerque L."/>
        </authorList>
    </citation>
    <scope>NUCLEOTIDE SEQUENCE [LARGE SCALE GENOMIC DNA]</scope>
    <source>
        <strain evidence="1 2">AA-1</strain>
    </source>
</reference>
<protein>
    <submittedName>
        <fullName evidence="1">Uncharacterized protein</fullName>
    </submittedName>
</protein>
<sequence>MVGGLLGGLADRYALVLTARLAEGWAGGVSDMPAW</sequence>
<accession>A0A554X4J2</accession>
<comment type="caution">
    <text evidence="1">The sequence shown here is derived from an EMBL/GenBank/DDBJ whole genome shotgun (WGS) entry which is preliminary data.</text>
</comment>
<keyword evidence="2" id="KW-1185">Reference proteome</keyword>